<evidence type="ECO:0000313" key="2">
    <source>
        <dbReference type="EMBL" id="SDF13935.1"/>
    </source>
</evidence>
<dbReference type="STRING" id="282683.SAMN04488105_11358"/>
<gene>
    <name evidence="2" type="ORF">SAMN04488105_11358</name>
</gene>
<evidence type="ECO:0000313" key="3">
    <source>
        <dbReference type="Proteomes" id="UP000198994"/>
    </source>
</evidence>
<reference evidence="3" key="1">
    <citation type="submission" date="2016-10" db="EMBL/GenBank/DDBJ databases">
        <authorList>
            <person name="Varghese N."/>
            <person name="Submissions S."/>
        </authorList>
    </citation>
    <scope>NUCLEOTIDE SEQUENCE [LARGE SCALE GENOMIC DNA]</scope>
    <source>
        <strain evidence="3">DSM 10146</strain>
    </source>
</reference>
<feature type="chain" id="PRO_5011477955" description="DUF2125 domain-containing protein" evidence="1">
    <location>
        <begin position="24"/>
        <end position="502"/>
    </location>
</feature>
<protein>
    <recommendedName>
        <fullName evidence="4">DUF2125 domain-containing protein</fullName>
    </recommendedName>
</protein>
<dbReference type="Proteomes" id="UP000198994">
    <property type="component" value="Unassembled WGS sequence"/>
</dbReference>
<accession>A0A1G7IMT8</accession>
<dbReference type="EMBL" id="FNAV01000013">
    <property type="protein sequence ID" value="SDF13935.1"/>
    <property type="molecule type" value="Genomic_DNA"/>
</dbReference>
<dbReference type="RefSeq" id="WP_008885794.1">
    <property type="nucleotide sequence ID" value="NZ_FNAV01000013.1"/>
</dbReference>
<dbReference type="AlphaFoldDB" id="A0A1G7IMT8"/>
<sequence length="502" mass="52753">MCVSRLTVAAAVTALVAGTPALADVTPQQVWDELQGYLESFGYEVTARETTDGDRLVVTPLSIAMPMPEDNGSGVFEIGEMILAPTGDGSVSVRLPETMPIMVKVDPKDEESIDMALDYHARDFALTVSGDPGDLTYDFAATSLGIELVRLIVDGETIPPEGARFDASTGPVDGDARVVHRDGGRDITQTVSLGDLTYDLMFDDPESRSAGTLSGTLTGLHSATEANVPDAPATGDAALRLSSTSEFGAGSSRFSFSEDGKTATGETSSEGGRIAVKLSGDDLAYDVAADGVNWAMTSGDLPFPVSASMDEMRFNLAMPTAVSETPEDAALGVTLGGLTLSDGVWSIFDPKGVMPRDPATVMLDLTAKVTPLVDFTNPEAMAGFEMLGKEPAELNALTLRNLTVEAVGARLTGEGAFTFDNSDKTTFDGVPRPEGQLDLSLTGANALMDRLIELGAIEEREAMGARMMLGMFAVPGDEPDSLTSTLEVNDKGQVLANGQRIR</sequence>
<evidence type="ECO:0008006" key="4">
    <source>
        <dbReference type="Google" id="ProtNLM"/>
    </source>
</evidence>
<name>A0A1G7IMT8_9RHOB</name>
<keyword evidence="1" id="KW-0732">Signal</keyword>
<dbReference type="OrthoDB" id="7791409at2"/>
<feature type="signal peptide" evidence="1">
    <location>
        <begin position="1"/>
        <end position="23"/>
    </location>
</feature>
<organism evidence="2 3">
    <name type="scientific">Salipiger thiooxidans</name>
    <dbReference type="NCBI Taxonomy" id="282683"/>
    <lineage>
        <taxon>Bacteria</taxon>
        <taxon>Pseudomonadati</taxon>
        <taxon>Pseudomonadota</taxon>
        <taxon>Alphaproteobacteria</taxon>
        <taxon>Rhodobacterales</taxon>
        <taxon>Roseobacteraceae</taxon>
        <taxon>Salipiger</taxon>
    </lineage>
</organism>
<evidence type="ECO:0000256" key="1">
    <source>
        <dbReference type="SAM" id="SignalP"/>
    </source>
</evidence>
<proteinExistence type="predicted"/>
<dbReference type="Pfam" id="PF09898">
    <property type="entry name" value="DUF2125"/>
    <property type="match status" value="1"/>
</dbReference>
<dbReference type="InterPro" id="IPR018666">
    <property type="entry name" value="DUF2125"/>
</dbReference>
<keyword evidence="3" id="KW-1185">Reference proteome</keyword>